<dbReference type="PANTHER" id="PTHR43798">
    <property type="entry name" value="MONOACYLGLYCEROL LIPASE"/>
    <property type="match status" value="1"/>
</dbReference>
<dbReference type="SUPFAM" id="SSF53474">
    <property type="entry name" value="alpha/beta-Hydrolases"/>
    <property type="match status" value="1"/>
</dbReference>
<keyword evidence="3" id="KW-1185">Reference proteome</keyword>
<dbReference type="OrthoDB" id="9801400at2"/>
<proteinExistence type="predicted"/>
<dbReference type="AlphaFoldDB" id="T0J5T2"/>
<sequence length="278" mass="30805">MNNNDIVEYRFFDIAGSTLSVIDRGDGPAVLLGHGYLWDWRMWQPQIEALQKRFRLIVPEMWGHGRSGVMPGGTQSLADVAAQMLALMDALEIEEFTVIGSSMGGMWGAHLAASAPKRVHGLAVLNSYLGEEPLTNRRTYFGMLDQVEREGRVTDSIIANIMPLFFAPATLARSPGLGTQLRQQVAEYDTARLRQSIVPLGRLIFGREDAMHILDRINASILVIAGRQDRSRPFGESVEMAERLSTSAHILDDCGHSATLEQPETVNALLEEFLETIN</sequence>
<dbReference type="PATRIC" id="fig|1346791.3.peg.2115"/>
<protein>
    <recommendedName>
        <fullName evidence="1">AB hydrolase-1 domain-containing protein</fullName>
    </recommendedName>
</protein>
<comment type="caution">
    <text evidence="2">The sequence shown here is derived from an EMBL/GenBank/DDBJ whole genome shotgun (WGS) entry which is preliminary data.</text>
</comment>
<dbReference type="eggNOG" id="COG0596">
    <property type="taxonomic scope" value="Bacteria"/>
</dbReference>
<name>T0J5T2_9SPHN</name>
<dbReference type="RefSeq" id="WP_021318011.1">
    <property type="nucleotide sequence ID" value="NZ_AUWY01000075.1"/>
</dbReference>
<dbReference type="Proteomes" id="UP000015523">
    <property type="component" value="Unassembled WGS sequence"/>
</dbReference>
<dbReference type="STRING" id="1346791.M529_10990"/>
<dbReference type="Gene3D" id="3.40.50.1820">
    <property type="entry name" value="alpha/beta hydrolase"/>
    <property type="match status" value="1"/>
</dbReference>
<gene>
    <name evidence="2" type="ORF">M529_10990</name>
</gene>
<reference evidence="2 3" key="1">
    <citation type="journal article" date="2013" name="Genome Announc.">
        <title>Draft Genome Sequence of Sphingobium ummariense Strain RL-3, a Hexachlorocyclohexane-Degrading Bacterium.</title>
        <authorList>
            <person name="Kohli P."/>
            <person name="Dua A."/>
            <person name="Sangwan N."/>
            <person name="Oldach P."/>
            <person name="Khurana J.P."/>
            <person name="Lal R."/>
        </authorList>
    </citation>
    <scope>NUCLEOTIDE SEQUENCE [LARGE SCALE GENOMIC DNA]</scope>
    <source>
        <strain evidence="2 3">RL-3</strain>
    </source>
</reference>
<dbReference type="PRINTS" id="PR00111">
    <property type="entry name" value="ABHYDROLASE"/>
</dbReference>
<accession>T0J5T2</accession>
<dbReference type="InterPro" id="IPR000073">
    <property type="entry name" value="AB_hydrolase_1"/>
</dbReference>
<dbReference type="PANTHER" id="PTHR43798:SF29">
    <property type="entry name" value="AB HYDROLASE-1 DOMAIN-CONTAINING PROTEIN"/>
    <property type="match status" value="1"/>
</dbReference>
<evidence type="ECO:0000313" key="3">
    <source>
        <dbReference type="Proteomes" id="UP000015523"/>
    </source>
</evidence>
<organism evidence="2 3">
    <name type="scientific">Sphingobium ummariense RL-3</name>
    <dbReference type="NCBI Taxonomy" id="1346791"/>
    <lineage>
        <taxon>Bacteria</taxon>
        <taxon>Pseudomonadati</taxon>
        <taxon>Pseudomonadota</taxon>
        <taxon>Alphaproteobacteria</taxon>
        <taxon>Sphingomonadales</taxon>
        <taxon>Sphingomonadaceae</taxon>
        <taxon>Sphingobium</taxon>
    </lineage>
</organism>
<dbReference type="EMBL" id="AUWY01000075">
    <property type="protein sequence ID" value="EQB32142.1"/>
    <property type="molecule type" value="Genomic_DNA"/>
</dbReference>
<evidence type="ECO:0000259" key="1">
    <source>
        <dbReference type="Pfam" id="PF00561"/>
    </source>
</evidence>
<dbReference type="InterPro" id="IPR050266">
    <property type="entry name" value="AB_hydrolase_sf"/>
</dbReference>
<dbReference type="InterPro" id="IPR029058">
    <property type="entry name" value="AB_hydrolase_fold"/>
</dbReference>
<dbReference type="Pfam" id="PF00561">
    <property type="entry name" value="Abhydrolase_1"/>
    <property type="match status" value="1"/>
</dbReference>
<evidence type="ECO:0000313" key="2">
    <source>
        <dbReference type="EMBL" id="EQB32142.1"/>
    </source>
</evidence>
<feature type="domain" description="AB hydrolase-1" evidence="1">
    <location>
        <begin position="28"/>
        <end position="262"/>
    </location>
</feature>